<dbReference type="InterPro" id="IPR043519">
    <property type="entry name" value="NT_sf"/>
</dbReference>
<accession>A0ABW5RTF5</accession>
<protein>
    <submittedName>
        <fullName evidence="3">Aminoglycoside adenylyltransferase domain-containing protein</fullName>
    </submittedName>
</protein>
<dbReference type="RefSeq" id="WP_377936248.1">
    <property type="nucleotide sequence ID" value="NZ_JBHUMF010000031.1"/>
</dbReference>
<evidence type="ECO:0000259" key="2">
    <source>
        <dbReference type="Pfam" id="PF13427"/>
    </source>
</evidence>
<dbReference type="Pfam" id="PF13427">
    <property type="entry name" value="AadA_C"/>
    <property type="match status" value="1"/>
</dbReference>
<name>A0ABW5RTF5_9BACI</name>
<gene>
    <name evidence="3" type="ORF">ACFSUL_13510</name>
</gene>
<evidence type="ECO:0000256" key="1">
    <source>
        <dbReference type="ARBA" id="ARBA00022679"/>
    </source>
</evidence>
<dbReference type="Proteomes" id="UP001597506">
    <property type="component" value="Unassembled WGS sequence"/>
</dbReference>
<evidence type="ECO:0000313" key="3">
    <source>
        <dbReference type="EMBL" id="MFD2681752.1"/>
    </source>
</evidence>
<dbReference type="InterPro" id="IPR025184">
    <property type="entry name" value="AadA_C"/>
</dbReference>
<feature type="domain" description="Adenylyltransferase AadA C-terminal" evidence="2">
    <location>
        <begin position="185"/>
        <end position="260"/>
    </location>
</feature>
<keyword evidence="1" id="KW-0808">Transferase</keyword>
<sequence length="280" mass="32325">MRRIPLIVQEVLNEYIGLLNERIPNTMEGLYIHGSIALDAYVNNSSDIDFITITNRRLTEEEVAILSDIHETIASKYKKPEMDGVYILWEDLGGLYASANENNINYPYYNSGKMNLGAYFNFNPITWSQLKKNGITLIGPEPATFRFEIKPEQLTSYVLENMNTYWAGRVQWIENSVEEILNIPTEDIELEIEWSILGLLRQYYTLKEHDIISKRGAGEYGLLHIPKEWHNIIKEAINIRKGVKGEIFNSDEERVDAALKFSKYLISFCNSTFSHNKITS</sequence>
<keyword evidence="3" id="KW-0548">Nucleotidyltransferase</keyword>
<dbReference type="EMBL" id="JBHUMF010000031">
    <property type="protein sequence ID" value="MFD2681752.1"/>
    <property type="molecule type" value="Genomic_DNA"/>
</dbReference>
<dbReference type="GO" id="GO:0016779">
    <property type="term" value="F:nucleotidyltransferase activity"/>
    <property type="evidence" value="ECO:0007669"/>
    <property type="project" value="UniProtKB-KW"/>
</dbReference>
<dbReference type="SUPFAM" id="SSF81301">
    <property type="entry name" value="Nucleotidyltransferase"/>
    <property type="match status" value="1"/>
</dbReference>
<proteinExistence type="predicted"/>
<evidence type="ECO:0000313" key="4">
    <source>
        <dbReference type="Proteomes" id="UP001597506"/>
    </source>
</evidence>
<reference evidence="4" key="1">
    <citation type="journal article" date="2019" name="Int. J. Syst. Evol. Microbiol.">
        <title>The Global Catalogue of Microorganisms (GCM) 10K type strain sequencing project: providing services to taxonomists for standard genome sequencing and annotation.</title>
        <authorList>
            <consortium name="The Broad Institute Genomics Platform"/>
            <consortium name="The Broad Institute Genome Sequencing Center for Infectious Disease"/>
            <person name="Wu L."/>
            <person name="Ma J."/>
        </authorList>
    </citation>
    <scope>NUCLEOTIDE SEQUENCE [LARGE SCALE GENOMIC DNA]</scope>
    <source>
        <strain evidence="4">KCTC 3913</strain>
    </source>
</reference>
<comment type="caution">
    <text evidence="3">The sequence shown here is derived from an EMBL/GenBank/DDBJ whole genome shotgun (WGS) entry which is preliminary data.</text>
</comment>
<keyword evidence="4" id="KW-1185">Reference proteome</keyword>
<organism evidence="3 4">
    <name type="scientific">Bacillus seohaeanensis</name>
    <dbReference type="NCBI Taxonomy" id="284580"/>
    <lineage>
        <taxon>Bacteria</taxon>
        <taxon>Bacillati</taxon>
        <taxon>Bacillota</taxon>
        <taxon>Bacilli</taxon>
        <taxon>Bacillales</taxon>
        <taxon>Bacillaceae</taxon>
        <taxon>Bacillus</taxon>
    </lineage>
</organism>